<keyword evidence="1" id="KW-0472">Membrane</keyword>
<reference evidence="2 3" key="1">
    <citation type="submission" date="2017-05" db="EMBL/GenBank/DDBJ databases">
        <title>Vagococcus spp. assemblies.</title>
        <authorList>
            <person name="Gulvik C.A."/>
        </authorList>
    </citation>
    <scope>NUCLEOTIDE SEQUENCE [LARGE SCALE GENOMIC DNA]</scope>
    <source>
        <strain evidence="2 3">NCFB 2777</strain>
    </source>
</reference>
<name>A0A429ZIK6_9ENTE</name>
<proteinExistence type="predicted"/>
<evidence type="ECO:0008006" key="4">
    <source>
        <dbReference type="Google" id="ProtNLM"/>
    </source>
</evidence>
<keyword evidence="1" id="KW-0812">Transmembrane</keyword>
<accession>A0A429ZIK6</accession>
<protein>
    <recommendedName>
        <fullName evidence="4">Niacin transporter NiaX</fullName>
    </recommendedName>
</protein>
<gene>
    <name evidence="2" type="ORF">CBF35_11370</name>
</gene>
<dbReference type="GeneID" id="98568975"/>
<keyword evidence="3" id="KW-1185">Reference proteome</keyword>
<comment type="caution">
    <text evidence="2">The sequence shown here is derived from an EMBL/GenBank/DDBJ whole genome shotgun (WGS) entry which is preliminary data.</text>
</comment>
<feature type="transmembrane region" description="Helical" evidence="1">
    <location>
        <begin position="141"/>
        <end position="160"/>
    </location>
</feature>
<organism evidence="2 3">
    <name type="scientific">Vagococcus salmoninarum</name>
    <dbReference type="NCBI Taxonomy" id="2739"/>
    <lineage>
        <taxon>Bacteria</taxon>
        <taxon>Bacillati</taxon>
        <taxon>Bacillota</taxon>
        <taxon>Bacilli</taxon>
        <taxon>Lactobacillales</taxon>
        <taxon>Enterococcaceae</taxon>
        <taxon>Vagococcus</taxon>
    </lineage>
</organism>
<feature type="transmembrane region" description="Helical" evidence="1">
    <location>
        <begin position="105"/>
        <end position="129"/>
    </location>
</feature>
<feature type="transmembrane region" description="Helical" evidence="1">
    <location>
        <begin position="74"/>
        <end position="93"/>
    </location>
</feature>
<evidence type="ECO:0000313" key="2">
    <source>
        <dbReference type="EMBL" id="RST93517.1"/>
    </source>
</evidence>
<dbReference type="RefSeq" id="WP_126781250.1">
    <property type="nucleotide sequence ID" value="NZ_JBQDMR010000033.1"/>
</dbReference>
<dbReference type="OrthoDB" id="1631895at2"/>
<evidence type="ECO:0000256" key="1">
    <source>
        <dbReference type="SAM" id="Phobius"/>
    </source>
</evidence>
<keyword evidence="1" id="KW-1133">Transmembrane helix</keyword>
<sequence>MKLSPVKRLTFSAILVALGILIPMVMPKVVIGPASFTLASHVPVFLAMFISPGVAVAVTLGTAFGFFLSLPVIIAFRALSHIVFALLGAMYLQKHPEIINSMMKFQLFNVVIGIIHATVELLVVAVFFLQGNMAASNYEAGFLYTVVILIGFGGFIHSLLDYNIAFFIGQRLSKHFTFPVFVNGGTKKIRTSQL</sequence>
<dbReference type="AlphaFoldDB" id="A0A429ZIK6"/>
<dbReference type="Proteomes" id="UP000287239">
    <property type="component" value="Unassembled WGS sequence"/>
</dbReference>
<feature type="transmembrane region" description="Helical" evidence="1">
    <location>
        <begin position="43"/>
        <end position="67"/>
    </location>
</feature>
<dbReference type="EMBL" id="NGJU01000018">
    <property type="protein sequence ID" value="RST93517.1"/>
    <property type="molecule type" value="Genomic_DNA"/>
</dbReference>
<evidence type="ECO:0000313" key="3">
    <source>
        <dbReference type="Proteomes" id="UP000287239"/>
    </source>
</evidence>